<evidence type="ECO:0000256" key="6">
    <source>
        <dbReference type="ARBA" id="ARBA00022723"/>
    </source>
</evidence>
<dbReference type="InterPro" id="IPR006592">
    <property type="entry name" value="RNA_pol_N"/>
</dbReference>
<name>A0ABR0WS65_REHGL</name>
<dbReference type="InterPro" id="IPR047107">
    <property type="entry name" value="DNA-dir_RNA_pol1_lsu_C"/>
</dbReference>
<feature type="region of interest" description="Disordered" evidence="13">
    <location>
        <begin position="1218"/>
        <end position="1239"/>
    </location>
</feature>
<comment type="similarity">
    <text evidence="2 12">Belongs to the RNA polymerase beta' chain family.</text>
</comment>
<dbReference type="InterPro" id="IPR007066">
    <property type="entry name" value="RNA_pol_Rpb1_3"/>
</dbReference>
<feature type="compositionally biased region" description="Acidic residues" evidence="13">
    <location>
        <begin position="1396"/>
        <end position="1413"/>
    </location>
</feature>
<dbReference type="InterPro" id="IPR042102">
    <property type="entry name" value="RNA_pol_Rpb1_3_sf"/>
</dbReference>
<feature type="compositionally biased region" description="Basic residues" evidence="13">
    <location>
        <begin position="1220"/>
        <end position="1231"/>
    </location>
</feature>
<evidence type="ECO:0000259" key="14">
    <source>
        <dbReference type="SMART" id="SM00663"/>
    </source>
</evidence>
<dbReference type="Gene3D" id="4.10.860.120">
    <property type="entry name" value="RNA polymerase II, clamp domain"/>
    <property type="match status" value="1"/>
</dbReference>
<dbReference type="SMART" id="SM00663">
    <property type="entry name" value="RPOLA_N"/>
    <property type="match status" value="1"/>
</dbReference>
<sequence>MKLRFNGLIFPGGIYEPDLNTLSFFCAGVVGFCKTPIPVARSNRQLTRTSTAVCRRPAQSSRLSTTHVRSSHCLLPQSLNRNVAPRLPPPSAGTTEVVEAVRFGFLTDEEVRRHSLVKITNPNLLDILEKPIPGGLYDPAMGPLDESSPCKSCGQRAYHCTGHCGHIDLVSPAYNPLLFNMLNNILNKTCFQCLQFRSSRREVDNCVSQLELIVKGETVEAKKLGLRQSLLDKKKMEWALEIVDLEDNRGSHTSDSTVFSDGENHYEDKQAFWDSSQLAEAMSVLNEFLKRKGRKCRNCKFINPKINKPTFGWFHVNRLANTEIRSNSIRSSRLDVTHSGGGEDKPSSEVVNASDYSWKDDSGTAEANSFLTASDSTKKPSKKDAKRIKILNQGLEDQNNYFSGPLLPSQVRDILRRLWENEPLCSYIYDIQQQQCKLSGKATGYSMFFLETILVPPIKFRPPAKGGDSVMEHPHTLLLGKLLQSNIALGNAHVNNAERSKIISRLMDLQQSINVLFDSKTATMPLAGNESTRIRICLFDELLDFEQSVTTRSTKFYYSSEIFTGFGPSVLHLRCNFCFLNLFQGWTIIAYYFRCCQAQKDGTSGICQYLEKKEGIFRQKMMGKRVNFACRSVISPDPYLSVNEIGIPPYFALRLTYPEQKMRVAISRKLPSSRGALTQSGNNDELEFEGKIVYRHLQDGDIVLVNRQPTLHKPSIMAHVVRVLKGEKTLRMHYANCSSYNADFDGDEINVHFPQDEISRAEAYNIVNANEQYIVPTRGDTVRGLIQDHIVSAVLLTMKNTFLTRSEFSQLLYGSGVFARGPGSLPGNLSRKVSLVDSEGLVESLLPTIWKPEPLWTGKQVITALLNHITRGRAPCTVENQGKIPKNYFTGDSYKNGEEDEDQNAEHNLLVWKNELVRGVIDKAQFGKFGLVHTVQELYGSNSAGILLSALSRLFTIFLQIHGFTCGVDDLIILPHYDAQRKDKLEGEDVGEEVHCEFVKFKPGQIVSGMLSISVSFKMKGPEELQLEIQKVICSDRESATASLDMKMKNKLTNKLTREGSQILKHLLTAGLLKPFPKNCISVMTTTGAKGSTVNFKQIYAYLGQQELEGKRVPRMVSGKTLPCFPPWDFTSRAGGFITDRFLTGLRPQEYYFHCMAGREGDVLSLNRETICQKFQNQRQFNSYIEKLPEGLEEEARRFIQEVQDKSKEKQIGSAIEQLHKKRKGRKNKHLSNKEKATEKEQNKFIELVKQKYLSSLAQSGEPVGVIAAQSVGEPSTQMTLNTFHLAGRGEMNVTLGIPRLQEILMTASDVIKTPILTCPFSQWRSKHEVVSLVSRVKKVTVADLVESMDELEDAIENHVIFLSRVSGIKNFMSSSISEVSNEADEDDSGVRTQEADNDDDDDDDDDKADDLGSDVQKRKQQATDEMDYEDDGSDVDPGDDELSEDGEKGKSDGDHLEDTENGKDEEAEHSEDNDGASNADEVMSEAKSSGRKGRATSERIEMPKEDSKKIRRGISMEVKGLSFEVDFRFTTEPHLLLAQIAQKTAKKVYIKRSGKISQCKMVQYDPDEKTVIWDDKKKPNRGDAEKQDDTSYWAVKASGVDFKSFWEMHDDLDLSRLYSNNINAMLNTYGVEAARATIIREVKQVFDIYGVKIDFRHLSLIADYMTHTRCGGTRPMSRHGSISESLSPFLKMSFETASKFIVEAATHGLTDNLETPSSRICLGLPVKMGTGCFELMQKLDV</sequence>
<keyword evidence="7" id="KW-0862">Zinc</keyword>
<dbReference type="Pfam" id="PF05000">
    <property type="entry name" value="RNA_pol_Rpb1_4"/>
    <property type="match status" value="1"/>
</dbReference>
<feature type="region of interest" description="Disordered" evidence="13">
    <location>
        <begin position="1378"/>
        <end position="1509"/>
    </location>
</feature>
<evidence type="ECO:0000256" key="7">
    <source>
        <dbReference type="ARBA" id="ARBA00022833"/>
    </source>
</evidence>
<evidence type="ECO:0000256" key="1">
    <source>
        <dbReference type="ARBA" id="ARBA00004123"/>
    </source>
</evidence>
<dbReference type="InterPro" id="IPR007083">
    <property type="entry name" value="RNA_pol_Rpb1_4"/>
</dbReference>
<feature type="region of interest" description="Disordered" evidence="13">
    <location>
        <begin position="334"/>
        <end position="355"/>
    </location>
</feature>
<evidence type="ECO:0000256" key="9">
    <source>
        <dbReference type="ARBA" id="ARBA00023163"/>
    </source>
</evidence>
<dbReference type="Pfam" id="PF04998">
    <property type="entry name" value="RNA_pol_Rpb1_5"/>
    <property type="match status" value="1"/>
</dbReference>
<protein>
    <recommendedName>
        <fullName evidence="12">DNA-directed RNA polymerase subunit</fullName>
        <ecNumber evidence="12">2.7.7.6</ecNumber>
    </recommendedName>
</protein>
<dbReference type="PANTHER" id="PTHR19376:SF11">
    <property type="entry name" value="DNA-DIRECTED RNA POLYMERASE I SUBUNIT RPA1"/>
    <property type="match status" value="1"/>
</dbReference>
<dbReference type="SUPFAM" id="SSF64484">
    <property type="entry name" value="beta and beta-prime subunits of DNA dependent RNA-polymerase"/>
    <property type="match status" value="2"/>
</dbReference>
<comment type="caution">
    <text evidence="15">The sequence shown here is derived from an EMBL/GenBank/DDBJ whole genome shotgun (WGS) entry which is preliminary data.</text>
</comment>
<keyword evidence="9 12" id="KW-0804">Transcription</keyword>
<dbReference type="EMBL" id="JABTTQ020000009">
    <property type="protein sequence ID" value="KAK6149172.1"/>
    <property type="molecule type" value="Genomic_DNA"/>
</dbReference>
<dbReference type="InterPro" id="IPR007080">
    <property type="entry name" value="RNA_pol_Rpb1_1"/>
</dbReference>
<evidence type="ECO:0000256" key="4">
    <source>
        <dbReference type="ARBA" id="ARBA00022679"/>
    </source>
</evidence>
<evidence type="ECO:0000256" key="13">
    <source>
        <dbReference type="SAM" id="MobiDB-lite"/>
    </source>
</evidence>
<dbReference type="Gene3D" id="2.40.40.20">
    <property type="match status" value="1"/>
</dbReference>
<organism evidence="15 16">
    <name type="scientific">Rehmannia glutinosa</name>
    <name type="common">Chinese foxglove</name>
    <dbReference type="NCBI Taxonomy" id="99300"/>
    <lineage>
        <taxon>Eukaryota</taxon>
        <taxon>Viridiplantae</taxon>
        <taxon>Streptophyta</taxon>
        <taxon>Embryophyta</taxon>
        <taxon>Tracheophyta</taxon>
        <taxon>Spermatophyta</taxon>
        <taxon>Magnoliopsida</taxon>
        <taxon>eudicotyledons</taxon>
        <taxon>Gunneridae</taxon>
        <taxon>Pentapetalae</taxon>
        <taxon>asterids</taxon>
        <taxon>lamiids</taxon>
        <taxon>Lamiales</taxon>
        <taxon>Orobanchaceae</taxon>
        <taxon>Rehmannieae</taxon>
        <taxon>Rehmannia</taxon>
    </lineage>
</organism>
<feature type="domain" description="RNA polymerase N-terminal" evidence="14">
    <location>
        <begin position="446"/>
        <end position="797"/>
    </location>
</feature>
<evidence type="ECO:0000256" key="2">
    <source>
        <dbReference type="ARBA" id="ARBA00006460"/>
    </source>
</evidence>
<evidence type="ECO:0000256" key="11">
    <source>
        <dbReference type="ARBA" id="ARBA00048552"/>
    </source>
</evidence>
<keyword evidence="8" id="KW-0460">Magnesium</keyword>
<dbReference type="InterPro" id="IPR044893">
    <property type="entry name" value="RNA_pol_Rpb1_clamp_domain"/>
</dbReference>
<keyword evidence="4 12" id="KW-0808">Transferase</keyword>
<evidence type="ECO:0000256" key="5">
    <source>
        <dbReference type="ARBA" id="ARBA00022695"/>
    </source>
</evidence>
<reference evidence="15 16" key="1">
    <citation type="journal article" date="2021" name="Comput. Struct. Biotechnol. J.">
        <title>De novo genome assembly of the potent medicinal plant Rehmannia glutinosa using nanopore technology.</title>
        <authorList>
            <person name="Ma L."/>
            <person name="Dong C."/>
            <person name="Song C."/>
            <person name="Wang X."/>
            <person name="Zheng X."/>
            <person name="Niu Y."/>
            <person name="Chen S."/>
            <person name="Feng W."/>
        </authorList>
    </citation>
    <scope>NUCLEOTIDE SEQUENCE [LARGE SCALE GENOMIC DNA]</scope>
    <source>
        <strain evidence="15">DH-2019</strain>
    </source>
</reference>
<dbReference type="CDD" id="cd01435">
    <property type="entry name" value="RNAP_I_RPA1_N"/>
    <property type="match status" value="1"/>
</dbReference>
<feature type="compositionally biased region" description="Basic and acidic residues" evidence="13">
    <location>
        <begin position="1446"/>
        <end position="1473"/>
    </location>
</feature>
<feature type="compositionally biased region" description="Acidic residues" evidence="13">
    <location>
        <begin position="1425"/>
        <end position="1445"/>
    </location>
</feature>
<keyword evidence="6" id="KW-0479">Metal-binding</keyword>
<keyword evidence="10" id="KW-0539">Nucleus</keyword>
<evidence type="ECO:0000256" key="10">
    <source>
        <dbReference type="ARBA" id="ARBA00023242"/>
    </source>
</evidence>
<feature type="compositionally biased region" description="Basic and acidic residues" evidence="13">
    <location>
        <begin position="334"/>
        <end position="347"/>
    </location>
</feature>
<dbReference type="Gene3D" id="1.10.274.100">
    <property type="entry name" value="RNA polymerase Rpb1, domain 3"/>
    <property type="match status" value="1"/>
</dbReference>
<dbReference type="InterPro" id="IPR038120">
    <property type="entry name" value="Rpb1_funnel_sf"/>
</dbReference>
<proteinExistence type="inferred from homology"/>
<dbReference type="EC" id="2.7.7.6" evidence="12"/>
<evidence type="ECO:0000256" key="8">
    <source>
        <dbReference type="ARBA" id="ARBA00022842"/>
    </source>
</evidence>
<dbReference type="Pfam" id="PF00623">
    <property type="entry name" value="RNA_pol_Rpb1_2"/>
    <property type="match status" value="1"/>
</dbReference>
<keyword evidence="3 12" id="KW-0240">DNA-directed RNA polymerase</keyword>
<comment type="function">
    <text evidence="12">DNA-dependent RNA polymerase catalyzes the transcription of DNA into RNA using the four ribonucleoside triphosphates as substrates.</text>
</comment>
<dbReference type="InterPro" id="IPR000722">
    <property type="entry name" value="RNA_pol_asu"/>
</dbReference>
<keyword evidence="5 12" id="KW-0548">Nucleotidyltransferase</keyword>
<feature type="compositionally biased region" description="Basic and acidic residues" evidence="13">
    <location>
        <begin position="1496"/>
        <end position="1509"/>
    </location>
</feature>
<gene>
    <name evidence="15" type="ORF">DH2020_016697</name>
</gene>
<dbReference type="InterPro" id="IPR045867">
    <property type="entry name" value="DNA-dir_RpoC_beta_prime"/>
</dbReference>
<dbReference type="Pfam" id="PF04997">
    <property type="entry name" value="RNA_pol_Rpb1_1"/>
    <property type="match status" value="1"/>
</dbReference>
<evidence type="ECO:0000256" key="3">
    <source>
        <dbReference type="ARBA" id="ARBA00022478"/>
    </source>
</evidence>
<evidence type="ECO:0000256" key="12">
    <source>
        <dbReference type="RuleBase" id="RU004279"/>
    </source>
</evidence>
<dbReference type="Proteomes" id="UP001318860">
    <property type="component" value="Unassembled WGS sequence"/>
</dbReference>
<evidence type="ECO:0000313" key="16">
    <source>
        <dbReference type="Proteomes" id="UP001318860"/>
    </source>
</evidence>
<accession>A0ABR0WS65</accession>
<dbReference type="Pfam" id="PF04983">
    <property type="entry name" value="RNA_pol_Rpb1_3"/>
    <property type="match status" value="1"/>
</dbReference>
<comment type="subcellular location">
    <subcellularLocation>
        <location evidence="1">Nucleus</location>
    </subcellularLocation>
</comment>
<dbReference type="InterPro" id="IPR007081">
    <property type="entry name" value="RNA_pol_Rpb1_5"/>
</dbReference>
<comment type="catalytic activity">
    <reaction evidence="11 12">
        <text>RNA(n) + a ribonucleoside 5'-triphosphate = RNA(n+1) + diphosphate</text>
        <dbReference type="Rhea" id="RHEA:21248"/>
        <dbReference type="Rhea" id="RHEA-COMP:14527"/>
        <dbReference type="Rhea" id="RHEA-COMP:17342"/>
        <dbReference type="ChEBI" id="CHEBI:33019"/>
        <dbReference type="ChEBI" id="CHEBI:61557"/>
        <dbReference type="ChEBI" id="CHEBI:140395"/>
        <dbReference type="EC" id="2.7.7.6"/>
    </reaction>
</comment>
<dbReference type="PANTHER" id="PTHR19376">
    <property type="entry name" value="DNA-DIRECTED RNA POLYMERASE"/>
    <property type="match status" value="1"/>
</dbReference>
<evidence type="ECO:0000313" key="15">
    <source>
        <dbReference type="EMBL" id="KAK6149172.1"/>
    </source>
</evidence>
<dbReference type="Gene3D" id="1.10.150.390">
    <property type="match status" value="1"/>
</dbReference>
<keyword evidence="16" id="KW-1185">Reference proteome</keyword>
<dbReference type="InterPro" id="IPR015699">
    <property type="entry name" value="DNA-dir_RNA_pol1_lsu_N"/>
</dbReference>
<dbReference type="Gene3D" id="1.10.132.30">
    <property type="match status" value="1"/>
</dbReference>
<dbReference type="CDD" id="cd02735">
    <property type="entry name" value="RNAP_I_Rpa1_C"/>
    <property type="match status" value="1"/>
</dbReference>